<dbReference type="GO" id="GO:0005975">
    <property type="term" value="P:carbohydrate metabolic process"/>
    <property type="evidence" value="ECO:0007669"/>
    <property type="project" value="InterPro"/>
</dbReference>
<dbReference type="Pfam" id="PF14683">
    <property type="entry name" value="CBM-like"/>
    <property type="match status" value="1"/>
</dbReference>
<dbReference type="InParanoid" id="A0A6P9FAQ1"/>
<dbReference type="SUPFAM" id="SSF74650">
    <property type="entry name" value="Galactose mutarotase-like"/>
    <property type="match status" value="1"/>
</dbReference>
<dbReference type="Gene3D" id="2.60.40.1120">
    <property type="entry name" value="Carboxypeptidase-like, regulatory domain"/>
    <property type="match status" value="1"/>
</dbReference>
<evidence type="ECO:0000313" key="11">
    <source>
        <dbReference type="Proteomes" id="UP000235220"/>
    </source>
</evidence>
<keyword evidence="7" id="KW-0456">Lyase</keyword>
<name>A0A6P9FAQ1_JUGRE</name>
<dbReference type="InterPro" id="IPR013784">
    <property type="entry name" value="Carb-bd-like_fold"/>
</dbReference>
<dbReference type="InterPro" id="IPR029411">
    <property type="entry name" value="RG-lyase_III"/>
</dbReference>
<dbReference type="RefSeq" id="XP_035551692.1">
    <property type="nucleotide sequence ID" value="XM_035695799.1"/>
</dbReference>
<accession>A0A6P9FAQ1</accession>
<dbReference type="OrthoDB" id="2130367at2759"/>
<evidence type="ECO:0000256" key="3">
    <source>
        <dbReference type="ARBA" id="ARBA00010418"/>
    </source>
</evidence>
<dbReference type="InterPro" id="IPR014718">
    <property type="entry name" value="GH-type_carb-bd"/>
</dbReference>
<dbReference type="Gene3D" id="2.60.120.260">
    <property type="entry name" value="Galactose-binding domain-like"/>
    <property type="match status" value="1"/>
</dbReference>
<dbReference type="KEGG" id="jre:108998098"/>
<dbReference type="Pfam" id="PF06045">
    <property type="entry name" value="Rhamnogal_lyase"/>
    <property type="match status" value="1"/>
</dbReference>
<evidence type="ECO:0000259" key="10">
    <source>
        <dbReference type="Pfam" id="PF14686"/>
    </source>
</evidence>
<dbReference type="InterPro" id="IPR011013">
    <property type="entry name" value="Gal_mutarotase_sf_dom"/>
</dbReference>
<sequence length="773" mass="87977">MAVGLPTLDGESERKTHGERNEGETEWEEPPTNQKNVSLPGNLRRHAADLGDGESSPAVFVGCHHANELSVEGEGGSLRWPNGALFLDNENKGFQGLQTEATGRWVVASCGWARWGVLLNVNAAQESNVDDDHDVELHTYDDLQVVVDNGLMQVNLSRPAGDVVGITYGGIDNLLENHNRWENRGYWDVVWKQPGELKLCNRLAATNFTIITETEDQVELSFTKTWDASNNSLHGKTNIPLNVDRRYIFRRGISGYYSYAIFERPKGWPALFLGQIRAVYKLEQDNFHYMAISDKKRRIMPTPLDRKRGQPLAYPEAVLLSNTTSNPELRGEVDDKYQYSMEDKDIRVHGWMSVAPPVGFWIITPSNEFRTAGPIKQDLTGHVGPTLLSMFMSTHYTGRDLHMRFEDGEPWQKVFGPIFVYLNSGSTKTRKRLWGEAKQQMLSEVNSWPYNFTKSEDFPSADQRGTVVGQLQVDDQYITDEKLMRAKSAYVGLAAPGGVGSWQTESKGYQFWTQADDEGRFVIKNVRAGDYNLYAWVPGVIGDYKNDMQITIKPGSKVELGVVVYRPPRNGPTLWEIGIPDRTAAEFFIPDPKPTLTNRLFNHTEKYRQYGLWDRYADLYQDDQDLIYTVNISNYSKDWFYAHVTRKLNNQTYEGTTWQIKFELENATNDGNYTLQLALASAHFAEIQVRFNDPSLQRAHFSTGLIGRDNAIARHGIHGLYRLYNIEVPSNLLQEGTNRIYLTQSRRRSPFIGVMYDYLRLEGPPHDHACLNA</sequence>
<dbReference type="Gene3D" id="2.70.98.10">
    <property type="match status" value="1"/>
</dbReference>
<comment type="subcellular location">
    <subcellularLocation>
        <location evidence="2">Secreted</location>
    </subcellularLocation>
</comment>
<dbReference type="InterPro" id="IPR008979">
    <property type="entry name" value="Galactose-bd-like_sf"/>
</dbReference>
<comment type="catalytic activity">
    <reaction evidence="1">
        <text>Endotype eliminative cleavage of L-alpha-rhamnopyranosyl-(1-&gt;4)-alpha-D-galactopyranosyluronic acid bonds of rhamnogalacturonan I domains in ramified hairy regions of pectin leaving L-rhamnopyranose at the reducing end and 4-deoxy-4,5-unsaturated D-galactopyranosyluronic acid at the non-reducing end.</text>
        <dbReference type="EC" id="4.2.2.23"/>
    </reaction>
</comment>
<evidence type="ECO:0000256" key="8">
    <source>
        <dbReference type="SAM" id="MobiDB-lite"/>
    </source>
</evidence>
<dbReference type="InterPro" id="IPR029413">
    <property type="entry name" value="RG-lyase_II"/>
</dbReference>
<evidence type="ECO:0000256" key="1">
    <source>
        <dbReference type="ARBA" id="ARBA00001324"/>
    </source>
</evidence>
<dbReference type="Pfam" id="PF14686">
    <property type="entry name" value="fn3_3"/>
    <property type="match status" value="1"/>
</dbReference>
<evidence type="ECO:0000256" key="5">
    <source>
        <dbReference type="ARBA" id="ARBA00022525"/>
    </source>
</evidence>
<dbReference type="GO" id="GO:0102210">
    <property type="term" value="F:rhamnogalacturonan endolyase activity"/>
    <property type="evidence" value="ECO:0007669"/>
    <property type="project" value="UniProtKB-EC"/>
</dbReference>
<evidence type="ECO:0000259" key="9">
    <source>
        <dbReference type="Pfam" id="PF14683"/>
    </source>
</evidence>
<dbReference type="CDD" id="cd10316">
    <property type="entry name" value="RGL4_M"/>
    <property type="match status" value="1"/>
</dbReference>
<dbReference type="EC" id="4.2.2.23" evidence="4"/>
<protein>
    <recommendedName>
        <fullName evidence="4">rhamnogalacturonan endolyase</fullName>
        <ecNumber evidence="4">4.2.2.23</ecNumber>
    </recommendedName>
</protein>
<keyword evidence="11" id="KW-1185">Reference proteome</keyword>
<dbReference type="CDD" id="cd10317">
    <property type="entry name" value="RGL4_C"/>
    <property type="match status" value="1"/>
</dbReference>
<dbReference type="Proteomes" id="UP000235220">
    <property type="component" value="Chromosome 11"/>
</dbReference>
<dbReference type="GO" id="GO:0030246">
    <property type="term" value="F:carbohydrate binding"/>
    <property type="evidence" value="ECO:0007669"/>
    <property type="project" value="InterPro"/>
</dbReference>
<evidence type="ECO:0000256" key="2">
    <source>
        <dbReference type="ARBA" id="ARBA00004613"/>
    </source>
</evidence>
<feature type="region of interest" description="Disordered" evidence="8">
    <location>
        <begin position="1"/>
        <end position="51"/>
    </location>
</feature>
<dbReference type="PANTHER" id="PTHR32018">
    <property type="entry name" value="RHAMNOGALACTURONATE LYASE FAMILY PROTEIN"/>
    <property type="match status" value="1"/>
</dbReference>
<feature type="compositionally biased region" description="Basic and acidic residues" evidence="8">
    <location>
        <begin position="11"/>
        <end position="23"/>
    </location>
</feature>
<gene>
    <name evidence="12" type="primary">LOC108998098</name>
</gene>
<dbReference type="SUPFAM" id="SSF49452">
    <property type="entry name" value="Starch-binding domain-like"/>
    <property type="match status" value="1"/>
</dbReference>
<dbReference type="SUPFAM" id="SSF49785">
    <property type="entry name" value="Galactose-binding domain-like"/>
    <property type="match status" value="1"/>
</dbReference>
<dbReference type="InterPro" id="IPR051850">
    <property type="entry name" value="Polysacch_Lyase_4"/>
</dbReference>
<dbReference type="InterPro" id="IPR010325">
    <property type="entry name" value="Rhamnogal_lyase"/>
</dbReference>
<dbReference type="GeneID" id="108998098"/>
<dbReference type="AlphaFoldDB" id="A0A6P9FAQ1"/>
<dbReference type="PANTHER" id="PTHR32018:SF6">
    <property type="entry name" value="RHAMNOGALACTURONAN ENDOLYASE"/>
    <property type="match status" value="1"/>
</dbReference>
<proteinExistence type="inferred from homology"/>
<organism evidence="11 12">
    <name type="scientific">Juglans regia</name>
    <name type="common">English walnut</name>
    <dbReference type="NCBI Taxonomy" id="51240"/>
    <lineage>
        <taxon>Eukaryota</taxon>
        <taxon>Viridiplantae</taxon>
        <taxon>Streptophyta</taxon>
        <taxon>Embryophyta</taxon>
        <taxon>Tracheophyta</taxon>
        <taxon>Spermatophyta</taxon>
        <taxon>Magnoliopsida</taxon>
        <taxon>eudicotyledons</taxon>
        <taxon>Gunneridae</taxon>
        <taxon>Pentapetalae</taxon>
        <taxon>rosids</taxon>
        <taxon>fabids</taxon>
        <taxon>Fagales</taxon>
        <taxon>Juglandaceae</taxon>
        <taxon>Juglans</taxon>
    </lineage>
</organism>
<reference evidence="12" key="1">
    <citation type="submission" date="2025-08" db="UniProtKB">
        <authorList>
            <consortium name="RefSeq"/>
        </authorList>
    </citation>
    <scope>IDENTIFICATION</scope>
    <source>
        <tissue evidence="12">Leaves</tissue>
    </source>
</reference>
<evidence type="ECO:0000256" key="6">
    <source>
        <dbReference type="ARBA" id="ARBA00022729"/>
    </source>
</evidence>
<dbReference type="FunCoup" id="A0A6P9FAQ1">
    <property type="interactions" value="23"/>
</dbReference>
<comment type="similarity">
    <text evidence="3">Belongs to the polysaccharide lyase 4 family.</text>
</comment>
<evidence type="ECO:0000256" key="7">
    <source>
        <dbReference type="ARBA" id="ARBA00023239"/>
    </source>
</evidence>
<keyword evidence="6" id="KW-0732">Signal</keyword>
<evidence type="ECO:0000256" key="4">
    <source>
        <dbReference type="ARBA" id="ARBA00012437"/>
    </source>
</evidence>
<feature type="domain" description="Rhamnogalacturonan lyase" evidence="10">
    <location>
        <begin position="487"/>
        <end position="559"/>
    </location>
</feature>
<evidence type="ECO:0000313" key="12">
    <source>
        <dbReference type="RefSeq" id="XP_035551692.1"/>
    </source>
</evidence>
<feature type="domain" description="Rhamnogalacturonan lyase" evidence="9">
    <location>
        <begin position="573"/>
        <end position="761"/>
    </location>
</feature>
<dbReference type="FunFam" id="2.60.40.1120:FF:000033">
    <property type="entry name" value="Rhamnogalacturonate lyase B"/>
    <property type="match status" value="1"/>
</dbReference>
<dbReference type="GO" id="GO:0005576">
    <property type="term" value="C:extracellular region"/>
    <property type="evidence" value="ECO:0007669"/>
    <property type="project" value="UniProtKB-SubCell"/>
</dbReference>
<dbReference type="CDD" id="cd10320">
    <property type="entry name" value="RGL4_N"/>
    <property type="match status" value="1"/>
</dbReference>
<keyword evidence="5" id="KW-0964">Secreted</keyword>